<dbReference type="PROSITE" id="PS00092">
    <property type="entry name" value="N6_MTASE"/>
    <property type="match status" value="1"/>
</dbReference>
<dbReference type="AlphaFoldDB" id="A0AAX3EPY3"/>
<organism evidence="5 6">
    <name type="scientific">Paenarthrobacter ureafaciens</name>
    <dbReference type="NCBI Taxonomy" id="37931"/>
    <lineage>
        <taxon>Bacteria</taxon>
        <taxon>Bacillati</taxon>
        <taxon>Actinomycetota</taxon>
        <taxon>Actinomycetes</taxon>
        <taxon>Micrococcales</taxon>
        <taxon>Micrococcaceae</taxon>
        <taxon>Paenarthrobacter</taxon>
    </lineage>
</organism>
<evidence type="ECO:0000256" key="1">
    <source>
        <dbReference type="ARBA" id="ARBA00006594"/>
    </source>
</evidence>
<evidence type="ECO:0000256" key="3">
    <source>
        <dbReference type="ARBA" id="ARBA00022679"/>
    </source>
</evidence>
<evidence type="ECO:0000256" key="2">
    <source>
        <dbReference type="ARBA" id="ARBA00022603"/>
    </source>
</evidence>
<feature type="domain" description="DNA methylase N-4/N-6" evidence="4">
    <location>
        <begin position="145"/>
        <end position="493"/>
    </location>
</feature>
<dbReference type="SUPFAM" id="SSF53335">
    <property type="entry name" value="S-adenosyl-L-methionine-dependent methyltransferases"/>
    <property type="match status" value="1"/>
</dbReference>
<reference evidence="5" key="1">
    <citation type="submission" date="2022-07" db="EMBL/GenBank/DDBJ databases">
        <authorList>
            <person name="Wu T."/>
        </authorList>
    </citation>
    <scope>NUCLEOTIDE SEQUENCE</scope>
    <source>
        <strain evidence="5">SD-1</strain>
        <plasmid evidence="5">unnamed5</plasmid>
    </source>
</reference>
<dbReference type="Gene3D" id="3.40.50.150">
    <property type="entry name" value="Vaccinia Virus protein VP39"/>
    <property type="match status" value="1"/>
</dbReference>
<keyword evidence="5" id="KW-0614">Plasmid</keyword>
<keyword evidence="6" id="KW-1185">Reference proteome</keyword>
<proteinExistence type="inferred from homology"/>
<dbReference type="Pfam" id="PF01555">
    <property type="entry name" value="N6_N4_Mtase"/>
    <property type="match status" value="1"/>
</dbReference>
<evidence type="ECO:0000313" key="5">
    <source>
        <dbReference type="EMBL" id="UYW00192.1"/>
    </source>
</evidence>
<dbReference type="RefSeq" id="WP_264450197.1">
    <property type="nucleotide sequence ID" value="NZ_CP101190.1"/>
</dbReference>
<evidence type="ECO:0000313" key="6">
    <source>
        <dbReference type="Proteomes" id="UP001163293"/>
    </source>
</evidence>
<gene>
    <name evidence="5" type="ORF">NL394_23650</name>
</gene>
<accession>A0AAX3EPY3</accession>
<dbReference type="EMBL" id="CP101190">
    <property type="protein sequence ID" value="UYW00192.1"/>
    <property type="molecule type" value="Genomic_DNA"/>
</dbReference>
<dbReference type="InterPro" id="IPR029063">
    <property type="entry name" value="SAM-dependent_MTases_sf"/>
</dbReference>
<keyword evidence="2 5" id="KW-0489">Methyltransferase</keyword>
<evidence type="ECO:0000259" key="4">
    <source>
        <dbReference type="Pfam" id="PF01555"/>
    </source>
</evidence>
<dbReference type="InterPro" id="IPR002052">
    <property type="entry name" value="DNA_methylase_N6_adenine_CS"/>
</dbReference>
<dbReference type="Proteomes" id="UP001163293">
    <property type="component" value="Plasmid unnamed5"/>
</dbReference>
<dbReference type="REBASE" id="673182">
    <property type="entry name" value="M.PurSD1ORF23650P"/>
</dbReference>
<keyword evidence="3" id="KW-0808">Transferase</keyword>
<dbReference type="GO" id="GO:0003677">
    <property type="term" value="F:DNA binding"/>
    <property type="evidence" value="ECO:0007669"/>
    <property type="project" value="InterPro"/>
</dbReference>
<dbReference type="InterPro" id="IPR002941">
    <property type="entry name" value="DNA_methylase_N4/N6"/>
</dbReference>
<dbReference type="GO" id="GO:0032259">
    <property type="term" value="P:methylation"/>
    <property type="evidence" value="ECO:0007669"/>
    <property type="project" value="UniProtKB-KW"/>
</dbReference>
<sequence>MIERIPDEDLRADIAAQVENLMKTRSWGLVFQEHRPETVELPHAKIRIRSLVRVRTEIDGGEWVVTRIRRGGVAELRHTKDANNVTEAPVKELVAVWDFSQQIYPGLKSLGRIETGGDKPFHAVINGENYHALKTLLYAYEEKFDAIYIDPPYNSGSKDWKYNNDYVDGVDLYRHSKWLAFMERRLKLAIQLLNPDNSVLIVTIDENEVHHLGMLLERMFPTNIIQMVTIVINPLGQARKQELARVEEYAFFVQIGSAQPTRHTDDFLSDELKTESSRPEKVRWERLIRGGNDARRAKSPQLFFPVFINPQKKSIVRVGDPLPANADRESVEIPEGQIAVWPLREDGTEGRWRCSPSYLRELLSAGYAKVGTYDAKNDKWSILYLGKAQIRRIDDGHIEVTGRDPNGTVIVESRVTNKSLPKTVWNRLSHRAGEHGSGLIKKLIPGRAFPYPKSVYAVADALRIATGDKPDARILDFFAGSGTTAHAVALLNAEDGGSRQSVLVTNNEVSVEEAENLRAAGHRHGDEEWEAMGIFHHVTRPRIEAAITGVTHRGDPIVGDYLDGQPMAEGFQENVEFFDLSYEDADRVALRLEFEAIAPLLWLKAGAKGPCIDRENESWEIPENGTYGILFNPECWSDFTDAVRLRPAIKHAFIVTNSDAVFEQISDGLPSGVEPHKLYEDYLRNFRISEGASS</sequence>
<comment type="similarity">
    <text evidence="1">Belongs to the N(4)/N(6)-methyltransferase family.</text>
</comment>
<dbReference type="GO" id="GO:0008170">
    <property type="term" value="F:N-methyltransferase activity"/>
    <property type="evidence" value="ECO:0007669"/>
    <property type="project" value="InterPro"/>
</dbReference>
<geneLocation type="plasmid" evidence="5 6">
    <name>unnamed5</name>
</geneLocation>
<protein>
    <submittedName>
        <fullName evidence="5">DNA methyltransferase</fullName>
    </submittedName>
</protein>
<name>A0AAX3EPY3_PAEUR</name>